<evidence type="ECO:0000259" key="2">
    <source>
        <dbReference type="PROSITE" id="PS50883"/>
    </source>
</evidence>
<feature type="transmembrane region" description="Helical" evidence="1">
    <location>
        <begin position="84"/>
        <end position="103"/>
    </location>
</feature>
<dbReference type="Gene3D" id="3.30.70.270">
    <property type="match status" value="1"/>
</dbReference>
<dbReference type="PANTHER" id="PTHR33121:SF70">
    <property type="entry name" value="SIGNALING PROTEIN YKOW"/>
    <property type="match status" value="1"/>
</dbReference>
<dbReference type="PROSITE" id="PS50883">
    <property type="entry name" value="EAL"/>
    <property type="match status" value="1"/>
</dbReference>
<dbReference type="PANTHER" id="PTHR33121">
    <property type="entry name" value="CYCLIC DI-GMP PHOSPHODIESTERASE PDEF"/>
    <property type="match status" value="1"/>
</dbReference>
<dbReference type="SMART" id="SM00267">
    <property type="entry name" value="GGDEF"/>
    <property type="match status" value="1"/>
</dbReference>
<feature type="transmembrane region" description="Helical" evidence="1">
    <location>
        <begin position="140"/>
        <end position="159"/>
    </location>
</feature>
<name>A0ABW6WEE6_9ACTN</name>
<dbReference type="EMBL" id="JBIAZU010000003">
    <property type="protein sequence ID" value="MFF5291423.1"/>
    <property type="molecule type" value="Genomic_DNA"/>
</dbReference>
<dbReference type="CDD" id="cd01949">
    <property type="entry name" value="GGDEF"/>
    <property type="match status" value="1"/>
</dbReference>
<dbReference type="InterPro" id="IPR043128">
    <property type="entry name" value="Rev_trsase/Diguanyl_cyclase"/>
</dbReference>
<dbReference type="Pfam" id="PF00990">
    <property type="entry name" value="GGDEF"/>
    <property type="match status" value="1"/>
</dbReference>
<evidence type="ECO:0000313" key="5">
    <source>
        <dbReference type="Proteomes" id="UP001602245"/>
    </source>
</evidence>
<organism evidence="4 5">
    <name type="scientific">Paractinoplanes globisporus</name>
    <dbReference type="NCBI Taxonomy" id="113565"/>
    <lineage>
        <taxon>Bacteria</taxon>
        <taxon>Bacillati</taxon>
        <taxon>Actinomycetota</taxon>
        <taxon>Actinomycetes</taxon>
        <taxon>Micromonosporales</taxon>
        <taxon>Micromonosporaceae</taxon>
        <taxon>Paractinoplanes</taxon>
    </lineage>
</organism>
<comment type="caution">
    <text evidence="4">The sequence shown here is derived from an EMBL/GenBank/DDBJ whole genome shotgun (WGS) entry which is preliminary data.</text>
</comment>
<evidence type="ECO:0000256" key="1">
    <source>
        <dbReference type="SAM" id="Phobius"/>
    </source>
</evidence>
<dbReference type="Pfam" id="PF00563">
    <property type="entry name" value="EAL"/>
    <property type="match status" value="1"/>
</dbReference>
<keyword evidence="1" id="KW-1133">Transmembrane helix</keyword>
<dbReference type="Proteomes" id="UP001602245">
    <property type="component" value="Unassembled WGS sequence"/>
</dbReference>
<dbReference type="SMART" id="SM00052">
    <property type="entry name" value="EAL"/>
    <property type="match status" value="1"/>
</dbReference>
<dbReference type="InterPro" id="IPR035919">
    <property type="entry name" value="EAL_sf"/>
</dbReference>
<feature type="transmembrane region" description="Helical" evidence="1">
    <location>
        <begin position="109"/>
        <end position="128"/>
    </location>
</feature>
<feature type="domain" description="GGDEF" evidence="3">
    <location>
        <begin position="422"/>
        <end position="568"/>
    </location>
</feature>
<dbReference type="PROSITE" id="PS50887">
    <property type="entry name" value="GGDEF"/>
    <property type="match status" value="1"/>
</dbReference>
<sequence length="847" mass="89450">MTAPPVAGTGVRRSWTATAGLAGRSRAVRALTAAVVSAAVLVSVGGVLLPVDRPADRPLSVMAGVGLAALLVAAGQLARLRFRLGRGVVSVSWGEAAFIIGFVVAPPGWLPLATLAGAAIAWALLSWLDEHRNIAEVAHLSASLSLGAAGAATVARVIGGDAPVLSVQTQGALVAGALAYLLITFGLAALTLTVHHDAATSQIFARIPYAKIPMFVGNVLVGLGAVFALVRGPVWLLAFVPGLWLLQRTYRFHLRAAEERRMWEAFAAATAAMPGGALSDVAAAGLRGALDVFGARRVEIEVRGAGGERRYAEDGPGQDSVLPGLPGPAITRSMAIAGEVVGELTVWLADPMLPAPRDEAAISAYGDVLAAALHDAAAREQVAELRDRAEHDGSHDQLTGLRNRGSLLSGGDKLLRDLERDRHVALLLLDIKGFREVNGTLGHRCGDEVLKLVAERLTELSRENDLIARTGDDEFALLIPAITALADSATPLHESPSPLPMTVRRARELVEHLALPMEVSGVRLAVEIVVGVVVARAGRVELAELVRRASLALDQAKRQELAIATYDTSQDAMTTDELALLAELQDALAADDQIVLNLQPAVDLITAAPTGVEALVRWRHPRRGQLSPNDFIRTVEHTELLTPFTRRVLDLALQAAGAWSLAGVELPVSVNVSARSLLDPGFPAQVAEALRRHRAPASSLVLEITESVAVSDQPIVDDVLTELRDAGVQLSLDDFGTGYSSLAIVTRAPVDEIKIDRSFVDDMIDSAAAEAVVRGAVELGARLGVRVVAEGVETTEQRAALIELGCPNAQGYHFCKPMPADRIVQALTQLFEASPDNIRPLRADDAS</sequence>
<keyword evidence="5" id="KW-1185">Reference proteome</keyword>
<dbReference type="InterPro" id="IPR000160">
    <property type="entry name" value="GGDEF_dom"/>
</dbReference>
<dbReference type="SUPFAM" id="SSF141868">
    <property type="entry name" value="EAL domain-like"/>
    <property type="match status" value="1"/>
</dbReference>
<dbReference type="SUPFAM" id="SSF55073">
    <property type="entry name" value="Nucleotide cyclase"/>
    <property type="match status" value="1"/>
</dbReference>
<feature type="transmembrane region" description="Helical" evidence="1">
    <location>
        <begin position="57"/>
        <end position="77"/>
    </location>
</feature>
<proteinExistence type="predicted"/>
<dbReference type="InterPro" id="IPR029787">
    <property type="entry name" value="Nucleotide_cyclase"/>
</dbReference>
<dbReference type="InterPro" id="IPR050706">
    <property type="entry name" value="Cyclic-di-GMP_PDE-like"/>
</dbReference>
<gene>
    <name evidence="4" type="ORF">ACFY35_18430</name>
</gene>
<evidence type="ECO:0000313" key="4">
    <source>
        <dbReference type="EMBL" id="MFF5291423.1"/>
    </source>
</evidence>
<feature type="domain" description="EAL" evidence="2">
    <location>
        <begin position="577"/>
        <end position="831"/>
    </location>
</feature>
<keyword evidence="1" id="KW-0812">Transmembrane</keyword>
<accession>A0ABW6WEE6</accession>
<keyword evidence="1" id="KW-0472">Membrane</keyword>
<dbReference type="RefSeq" id="WP_026206723.1">
    <property type="nucleotide sequence ID" value="NZ_JBIAZU010000003.1"/>
</dbReference>
<dbReference type="CDD" id="cd01948">
    <property type="entry name" value="EAL"/>
    <property type="match status" value="1"/>
</dbReference>
<dbReference type="NCBIfam" id="TIGR00254">
    <property type="entry name" value="GGDEF"/>
    <property type="match status" value="1"/>
</dbReference>
<feature type="transmembrane region" description="Helical" evidence="1">
    <location>
        <begin position="30"/>
        <end position="51"/>
    </location>
</feature>
<feature type="transmembrane region" description="Helical" evidence="1">
    <location>
        <begin position="171"/>
        <end position="194"/>
    </location>
</feature>
<dbReference type="Gene3D" id="3.20.20.450">
    <property type="entry name" value="EAL domain"/>
    <property type="match status" value="1"/>
</dbReference>
<protein>
    <submittedName>
        <fullName evidence="4">EAL domain-containing protein</fullName>
    </submittedName>
</protein>
<feature type="transmembrane region" description="Helical" evidence="1">
    <location>
        <begin position="215"/>
        <end position="246"/>
    </location>
</feature>
<dbReference type="InterPro" id="IPR001633">
    <property type="entry name" value="EAL_dom"/>
</dbReference>
<reference evidence="4 5" key="1">
    <citation type="submission" date="2024-10" db="EMBL/GenBank/DDBJ databases">
        <title>The Natural Products Discovery Center: Release of the First 8490 Sequenced Strains for Exploring Actinobacteria Biosynthetic Diversity.</title>
        <authorList>
            <person name="Kalkreuter E."/>
            <person name="Kautsar S.A."/>
            <person name="Yang D."/>
            <person name="Bader C.D."/>
            <person name="Teijaro C.N."/>
            <person name="Fluegel L."/>
            <person name="Davis C.M."/>
            <person name="Simpson J.R."/>
            <person name="Lauterbach L."/>
            <person name="Steele A.D."/>
            <person name="Gui C."/>
            <person name="Meng S."/>
            <person name="Li G."/>
            <person name="Viehrig K."/>
            <person name="Ye F."/>
            <person name="Su P."/>
            <person name="Kiefer A.F."/>
            <person name="Nichols A."/>
            <person name="Cepeda A.J."/>
            <person name="Yan W."/>
            <person name="Fan B."/>
            <person name="Jiang Y."/>
            <person name="Adhikari A."/>
            <person name="Zheng C.-J."/>
            <person name="Schuster L."/>
            <person name="Cowan T.M."/>
            <person name="Smanski M.J."/>
            <person name="Chevrette M.G."/>
            <person name="De Carvalho L.P.S."/>
            <person name="Shen B."/>
        </authorList>
    </citation>
    <scope>NUCLEOTIDE SEQUENCE [LARGE SCALE GENOMIC DNA]</scope>
    <source>
        <strain evidence="4 5">NPDC000087</strain>
    </source>
</reference>
<evidence type="ECO:0000259" key="3">
    <source>
        <dbReference type="PROSITE" id="PS50887"/>
    </source>
</evidence>